<accession>A0A315ZSJ2</accession>
<dbReference type="InterPro" id="IPR002187">
    <property type="entry name" value="N-reg_PII"/>
</dbReference>
<dbReference type="GO" id="GO:0030234">
    <property type="term" value="F:enzyme regulator activity"/>
    <property type="evidence" value="ECO:0007669"/>
    <property type="project" value="InterPro"/>
</dbReference>
<sequence length="222" mass="24172">MDDRSGAFDIELICVIVNFGLGSKVIKSAKHHGVSGGTITLGIGSVHSRILDFIGLSDIRKEIVYMAAEKETAYEALEELNKEYQFNKPNHGIAFTTSICGVLGTKRIMCKHKKDERGADNIMYHIITVIVDKGKAEDVITAATEAGSKGGTIINARGSGVHETSKLFSMDIEPEKEIVIILSEADKTNEIVSLVGKNLKIDEPGNGIIYVQNANRTYGIYK</sequence>
<dbReference type="RefSeq" id="WP_109713420.1">
    <property type="nucleotide sequence ID" value="NZ_QGDS01000013.1"/>
</dbReference>
<dbReference type="InterPro" id="IPR015867">
    <property type="entry name" value="N-reg_PII/ATP_PRibTrfase_C"/>
</dbReference>
<reference evidence="2" key="1">
    <citation type="submission" date="2017-07" db="EMBL/GenBank/DDBJ databases">
        <authorList>
            <person name="Varghese N."/>
            <person name="Submissions S."/>
        </authorList>
    </citation>
    <scope>NUCLEOTIDE SEQUENCE [LARGE SCALE GENOMIC DNA]</scope>
    <source>
        <strain evidence="2">NLAE-zl-C134</strain>
    </source>
</reference>
<dbReference type="PROSITE" id="PS51343">
    <property type="entry name" value="PII_GLNB_DOM"/>
    <property type="match status" value="1"/>
</dbReference>
<organism evidence="1 2">
    <name type="scientific">Faecalicatena contorta</name>
    <dbReference type="NCBI Taxonomy" id="39482"/>
    <lineage>
        <taxon>Bacteria</taxon>
        <taxon>Bacillati</taxon>
        <taxon>Bacillota</taxon>
        <taxon>Clostridia</taxon>
        <taxon>Lachnospirales</taxon>
        <taxon>Lachnospiraceae</taxon>
        <taxon>Faecalicatena</taxon>
    </lineage>
</organism>
<dbReference type="OrthoDB" id="9803021at2"/>
<dbReference type="EMBL" id="UHJJ01000013">
    <property type="protein sequence ID" value="SUQ15518.1"/>
    <property type="molecule type" value="Genomic_DNA"/>
</dbReference>
<dbReference type="InterPro" id="IPR011322">
    <property type="entry name" value="N-reg_PII-like_a/b"/>
</dbReference>
<dbReference type="SUPFAM" id="SSF54913">
    <property type="entry name" value="GlnB-like"/>
    <property type="match status" value="2"/>
</dbReference>
<gene>
    <name evidence="1" type="ORF">SAMN05216529_11363</name>
</gene>
<keyword evidence="2" id="KW-1185">Reference proteome</keyword>
<dbReference type="AlphaFoldDB" id="A0A315ZSJ2"/>
<name>A0A315ZSJ2_9FIRM</name>
<dbReference type="Gene3D" id="3.30.70.120">
    <property type="match status" value="2"/>
</dbReference>
<dbReference type="GO" id="GO:0006808">
    <property type="term" value="P:regulation of nitrogen utilization"/>
    <property type="evidence" value="ECO:0007669"/>
    <property type="project" value="InterPro"/>
</dbReference>
<dbReference type="Pfam" id="PF00543">
    <property type="entry name" value="P-II"/>
    <property type="match status" value="1"/>
</dbReference>
<protein>
    <submittedName>
        <fullName evidence="1">Nitrogen regulatory protein PII</fullName>
    </submittedName>
</protein>
<proteinExistence type="predicted"/>
<dbReference type="Proteomes" id="UP000254051">
    <property type="component" value="Unassembled WGS sequence"/>
</dbReference>
<dbReference type="SMART" id="SM00938">
    <property type="entry name" value="P-II"/>
    <property type="match status" value="1"/>
</dbReference>
<evidence type="ECO:0000313" key="1">
    <source>
        <dbReference type="EMBL" id="SUQ15518.1"/>
    </source>
</evidence>
<evidence type="ECO:0000313" key="2">
    <source>
        <dbReference type="Proteomes" id="UP000254051"/>
    </source>
</evidence>